<keyword evidence="2" id="KW-1185">Reference proteome</keyword>
<reference evidence="1 2" key="1">
    <citation type="submission" date="2014-06" db="EMBL/GenBank/DDBJ databases">
        <title>Draft genome sequence of Paenibacillus sp. MSt1.</title>
        <authorList>
            <person name="Aw Y.K."/>
            <person name="Ong K.S."/>
            <person name="Gan H.M."/>
            <person name="Lee S.M."/>
        </authorList>
    </citation>
    <scope>NUCLEOTIDE SEQUENCE [LARGE SCALE GENOMIC DNA]</scope>
    <source>
        <strain evidence="1 2">MSt1</strain>
    </source>
</reference>
<gene>
    <name evidence="1" type="ORF">ET33_08920</name>
</gene>
<protein>
    <submittedName>
        <fullName evidence="1">Uncharacterized protein</fullName>
    </submittedName>
</protein>
<evidence type="ECO:0000313" key="2">
    <source>
        <dbReference type="Proteomes" id="UP000028123"/>
    </source>
</evidence>
<dbReference type="EMBL" id="JNVM01000016">
    <property type="protein sequence ID" value="KEQ24395.1"/>
    <property type="molecule type" value="Genomic_DNA"/>
</dbReference>
<dbReference type="AlphaFoldDB" id="A0A081P122"/>
<comment type="caution">
    <text evidence="1">The sequence shown here is derived from an EMBL/GenBank/DDBJ whole genome shotgun (WGS) entry which is preliminary data.</text>
</comment>
<organism evidence="1 2">
    <name type="scientific">Paenibacillus tyrfis</name>
    <dbReference type="NCBI Taxonomy" id="1501230"/>
    <lineage>
        <taxon>Bacteria</taxon>
        <taxon>Bacillati</taxon>
        <taxon>Bacillota</taxon>
        <taxon>Bacilli</taxon>
        <taxon>Bacillales</taxon>
        <taxon>Paenibacillaceae</taxon>
        <taxon>Paenibacillus</taxon>
    </lineage>
</organism>
<dbReference type="RefSeq" id="WP_036685987.1">
    <property type="nucleotide sequence ID" value="NZ_FYEP01000009.1"/>
</dbReference>
<proteinExistence type="predicted"/>
<accession>A0A081P122</accession>
<dbReference type="eggNOG" id="ENOG50306IQ">
    <property type="taxonomic scope" value="Bacteria"/>
</dbReference>
<dbReference type="Proteomes" id="UP000028123">
    <property type="component" value="Unassembled WGS sequence"/>
</dbReference>
<dbReference type="OrthoDB" id="2627736at2"/>
<name>A0A081P122_9BACL</name>
<sequence>MSSAYKVCASCSASSCNYAPQQDAFRTVSHESSFSLALFMNGLNELDMKIKCPQCGHRMFYYPVTWMAEPVHHD</sequence>
<evidence type="ECO:0000313" key="1">
    <source>
        <dbReference type="EMBL" id="KEQ24395.1"/>
    </source>
</evidence>